<dbReference type="GO" id="GO:0016020">
    <property type="term" value="C:membrane"/>
    <property type="evidence" value="ECO:0007669"/>
    <property type="project" value="UniProtKB-SubCell"/>
</dbReference>
<dbReference type="InterPro" id="IPR052065">
    <property type="entry name" value="Compl_asym_regulator"/>
</dbReference>
<dbReference type="AlphaFoldDB" id="A0A9N9SCG1"/>
<evidence type="ECO:0000256" key="7">
    <source>
        <dbReference type="ARBA" id="ARBA00023180"/>
    </source>
</evidence>
<sequence length="206" mass="23062">MAVNGGWSSWSTWQDCRCPGANLSAGKMSTRTCTNPPPSNGGQTCQGTSIKRTKDCIPCPQVEPAKWSSWSEWSECNQECNKIRKRQCLPGSDSGRKTCSGKDTQSLKCSSEQCSASKSGDMETIVARKHKGHATFLIFPATSFRKICYFPRRYENIFGLRNLSLLEMTEATSLVNGFFRDDTCWIVVTIFALRYLHGCRDSLWSL</sequence>
<evidence type="ECO:0000256" key="3">
    <source>
        <dbReference type="ARBA" id="ARBA00022737"/>
    </source>
</evidence>
<comment type="subcellular location">
    <subcellularLocation>
        <location evidence="1">Membrane</location>
        <topology evidence="1">Single-pass membrane protein</topology>
    </subcellularLocation>
</comment>
<evidence type="ECO:0000256" key="1">
    <source>
        <dbReference type="ARBA" id="ARBA00004167"/>
    </source>
</evidence>
<keyword evidence="7" id="KW-0325">Glycoprotein</keyword>
<protein>
    <submittedName>
        <fullName evidence="8">Uncharacterized protein</fullName>
    </submittedName>
</protein>
<dbReference type="Proteomes" id="UP001153737">
    <property type="component" value="Chromosome 10"/>
</dbReference>
<dbReference type="Gene3D" id="2.20.100.10">
    <property type="entry name" value="Thrombospondin type-1 (TSP1) repeat"/>
    <property type="match status" value="2"/>
</dbReference>
<keyword evidence="3" id="KW-0677">Repeat</keyword>
<evidence type="ECO:0000313" key="8">
    <source>
        <dbReference type="EMBL" id="CAG9814520.1"/>
    </source>
</evidence>
<organism evidence="8 9">
    <name type="scientific">Phaedon cochleariae</name>
    <name type="common">Mustard beetle</name>
    <dbReference type="NCBI Taxonomy" id="80249"/>
    <lineage>
        <taxon>Eukaryota</taxon>
        <taxon>Metazoa</taxon>
        <taxon>Ecdysozoa</taxon>
        <taxon>Arthropoda</taxon>
        <taxon>Hexapoda</taxon>
        <taxon>Insecta</taxon>
        <taxon>Pterygota</taxon>
        <taxon>Neoptera</taxon>
        <taxon>Endopterygota</taxon>
        <taxon>Coleoptera</taxon>
        <taxon>Polyphaga</taxon>
        <taxon>Cucujiformia</taxon>
        <taxon>Chrysomeloidea</taxon>
        <taxon>Chrysomelidae</taxon>
        <taxon>Chrysomelinae</taxon>
        <taxon>Chrysomelini</taxon>
        <taxon>Phaedon</taxon>
    </lineage>
</organism>
<reference evidence="8" key="1">
    <citation type="submission" date="2022-01" db="EMBL/GenBank/DDBJ databases">
        <authorList>
            <person name="King R."/>
        </authorList>
    </citation>
    <scope>NUCLEOTIDE SEQUENCE</scope>
</reference>
<dbReference type="InterPro" id="IPR036383">
    <property type="entry name" value="TSP1_rpt_sf"/>
</dbReference>
<dbReference type="SMART" id="SM00209">
    <property type="entry name" value="TSP1"/>
    <property type="match status" value="2"/>
</dbReference>
<evidence type="ECO:0000256" key="5">
    <source>
        <dbReference type="ARBA" id="ARBA00023136"/>
    </source>
</evidence>
<keyword evidence="9" id="KW-1185">Reference proteome</keyword>
<dbReference type="EMBL" id="OU896716">
    <property type="protein sequence ID" value="CAG9814520.1"/>
    <property type="molecule type" value="Genomic_DNA"/>
</dbReference>
<evidence type="ECO:0000256" key="4">
    <source>
        <dbReference type="ARBA" id="ARBA00022989"/>
    </source>
</evidence>
<dbReference type="FunFam" id="2.20.100.10:FF:000021">
    <property type="entry name" value="semaphorin-5B isoform X1"/>
    <property type="match status" value="1"/>
</dbReference>
<dbReference type="GO" id="GO:0007399">
    <property type="term" value="P:nervous system development"/>
    <property type="evidence" value="ECO:0007669"/>
    <property type="project" value="UniProtKB-ARBA"/>
</dbReference>
<name>A0A9N9SCG1_PHACE</name>
<keyword evidence="5" id="KW-0472">Membrane</keyword>
<evidence type="ECO:0000313" key="9">
    <source>
        <dbReference type="Proteomes" id="UP001153737"/>
    </source>
</evidence>
<proteinExistence type="predicted"/>
<dbReference type="OrthoDB" id="5973910at2759"/>
<dbReference type="SUPFAM" id="SSF82895">
    <property type="entry name" value="TSP-1 type 1 repeat"/>
    <property type="match status" value="2"/>
</dbReference>
<dbReference type="PANTHER" id="PTHR22906:SF21">
    <property type="entry name" value="SEMA DOMAIN-CONTAINING PROTEIN"/>
    <property type="match status" value="1"/>
</dbReference>
<keyword evidence="6" id="KW-1015">Disulfide bond</keyword>
<dbReference type="InterPro" id="IPR000884">
    <property type="entry name" value="TSP1_rpt"/>
</dbReference>
<evidence type="ECO:0000256" key="6">
    <source>
        <dbReference type="ARBA" id="ARBA00023157"/>
    </source>
</evidence>
<keyword evidence="2" id="KW-0812">Transmembrane</keyword>
<gene>
    <name evidence="8" type="ORF">PHAECO_LOCUS2053</name>
</gene>
<accession>A0A9N9SCG1</accession>
<keyword evidence="4" id="KW-1133">Transmembrane helix</keyword>
<evidence type="ECO:0000256" key="2">
    <source>
        <dbReference type="ARBA" id="ARBA00022692"/>
    </source>
</evidence>
<dbReference type="PANTHER" id="PTHR22906">
    <property type="entry name" value="PROPERDIN"/>
    <property type="match status" value="1"/>
</dbReference>
<reference evidence="8" key="2">
    <citation type="submission" date="2022-10" db="EMBL/GenBank/DDBJ databases">
        <authorList>
            <consortium name="ENA_rothamsted_submissions"/>
            <consortium name="culmorum"/>
            <person name="King R."/>
        </authorList>
    </citation>
    <scope>NUCLEOTIDE SEQUENCE</scope>
</reference>
<dbReference type="PROSITE" id="PS50092">
    <property type="entry name" value="TSP1"/>
    <property type="match status" value="2"/>
</dbReference>